<keyword evidence="1" id="KW-0812">Transmembrane</keyword>
<keyword evidence="1" id="KW-1133">Transmembrane helix</keyword>
<dbReference type="EMBL" id="CP036287">
    <property type="protein sequence ID" value="QDU66786.1"/>
    <property type="molecule type" value="Genomic_DNA"/>
</dbReference>
<name>A0A518BIJ5_9BACT</name>
<evidence type="ECO:0000256" key="1">
    <source>
        <dbReference type="SAM" id="Phobius"/>
    </source>
</evidence>
<protein>
    <submittedName>
        <fullName evidence="2">FixH</fullName>
    </submittedName>
</protein>
<proteinExistence type="predicted"/>
<accession>A0A518BIJ5</accession>
<evidence type="ECO:0000313" key="3">
    <source>
        <dbReference type="Proteomes" id="UP000316921"/>
    </source>
</evidence>
<dbReference type="KEGG" id="pbap:Pla133_18620"/>
<dbReference type="RefSeq" id="WP_145064595.1">
    <property type="nucleotide sequence ID" value="NZ_CP036287.1"/>
</dbReference>
<dbReference type="Pfam" id="PF05751">
    <property type="entry name" value="FixH"/>
    <property type="match status" value="1"/>
</dbReference>
<feature type="transmembrane region" description="Helical" evidence="1">
    <location>
        <begin position="9"/>
        <end position="31"/>
    </location>
</feature>
<gene>
    <name evidence="2" type="ORF">Pla133_18620</name>
</gene>
<sequence>MKIQAHHRWVGMIVGLLGMSFVIQFTALWLANSDPSFAVVEDYERKAHDWDDFQAQVAHNAELGWRADLRTSPLARGVEVVLTLTDGEGAAIEGAEVALVAFHNARAGEKLRVALPHISGSRYGMALPLQRAGLWEFQLEVRSGDDLFTDTIRKSVAVGG</sequence>
<keyword evidence="1" id="KW-0472">Membrane</keyword>
<reference evidence="2 3" key="1">
    <citation type="submission" date="2019-02" db="EMBL/GenBank/DDBJ databases">
        <title>Deep-cultivation of Planctomycetes and their phenomic and genomic characterization uncovers novel biology.</title>
        <authorList>
            <person name="Wiegand S."/>
            <person name="Jogler M."/>
            <person name="Boedeker C."/>
            <person name="Pinto D."/>
            <person name="Vollmers J."/>
            <person name="Rivas-Marin E."/>
            <person name="Kohn T."/>
            <person name="Peeters S.H."/>
            <person name="Heuer A."/>
            <person name="Rast P."/>
            <person name="Oberbeckmann S."/>
            <person name="Bunk B."/>
            <person name="Jeske O."/>
            <person name="Meyerdierks A."/>
            <person name="Storesund J.E."/>
            <person name="Kallscheuer N."/>
            <person name="Luecker S."/>
            <person name="Lage O.M."/>
            <person name="Pohl T."/>
            <person name="Merkel B.J."/>
            <person name="Hornburger P."/>
            <person name="Mueller R.-W."/>
            <person name="Bruemmer F."/>
            <person name="Labrenz M."/>
            <person name="Spormann A.M."/>
            <person name="Op den Camp H."/>
            <person name="Overmann J."/>
            <person name="Amann R."/>
            <person name="Jetten M.S.M."/>
            <person name="Mascher T."/>
            <person name="Medema M.H."/>
            <person name="Devos D.P."/>
            <person name="Kaster A.-K."/>
            <person name="Ovreas L."/>
            <person name="Rohde M."/>
            <person name="Galperin M.Y."/>
            <person name="Jogler C."/>
        </authorList>
    </citation>
    <scope>NUCLEOTIDE SEQUENCE [LARGE SCALE GENOMIC DNA]</scope>
    <source>
        <strain evidence="2 3">Pla133</strain>
    </source>
</reference>
<dbReference type="InterPro" id="IPR008620">
    <property type="entry name" value="FixH"/>
</dbReference>
<evidence type="ECO:0000313" key="2">
    <source>
        <dbReference type="EMBL" id="QDU66786.1"/>
    </source>
</evidence>
<keyword evidence="3" id="KW-1185">Reference proteome</keyword>
<dbReference type="AlphaFoldDB" id="A0A518BIJ5"/>
<organism evidence="2 3">
    <name type="scientific">Engelhardtia mirabilis</name>
    <dbReference type="NCBI Taxonomy" id="2528011"/>
    <lineage>
        <taxon>Bacteria</taxon>
        <taxon>Pseudomonadati</taxon>
        <taxon>Planctomycetota</taxon>
        <taxon>Planctomycetia</taxon>
        <taxon>Planctomycetia incertae sedis</taxon>
        <taxon>Engelhardtia</taxon>
    </lineage>
</organism>
<dbReference type="Proteomes" id="UP000316921">
    <property type="component" value="Chromosome"/>
</dbReference>